<keyword evidence="2" id="KW-1185">Reference proteome</keyword>
<feature type="non-terminal residue" evidence="1">
    <location>
        <position position="1"/>
    </location>
</feature>
<evidence type="ECO:0000313" key="1">
    <source>
        <dbReference type="EMBL" id="GMT26838.1"/>
    </source>
</evidence>
<protein>
    <recommendedName>
        <fullName evidence="3">Ribosomal protein</fullName>
    </recommendedName>
</protein>
<dbReference type="EMBL" id="BTSY01000005">
    <property type="protein sequence ID" value="GMT26838.1"/>
    <property type="molecule type" value="Genomic_DNA"/>
</dbReference>
<organism evidence="1 2">
    <name type="scientific">Pristionchus fissidentatus</name>
    <dbReference type="NCBI Taxonomy" id="1538716"/>
    <lineage>
        <taxon>Eukaryota</taxon>
        <taxon>Metazoa</taxon>
        <taxon>Ecdysozoa</taxon>
        <taxon>Nematoda</taxon>
        <taxon>Chromadorea</taxon>
        <taxon>Rhabditida</taxon>
        <taxon>Rhabditina</taxon>
        <taxon>Diplogasteromorpha</taxon>
        <taxon>Diplogasteroidea</taxon>
        <taxon>Neodiplogasteridae</taxon>
        <taxon>Pristionchus</taxon>
    </lineage>
</organism>
<gene>
    <name evidence="1" type="ORF">PFISCL1PPCAC_18135</name>
</gene>
<proteinExistence type="predicted"/>
<sequence length="82" mass="9281">LTSKGEVVTVGHRLRHETRPLANDRAHEKTAQHQLNTHRIAAIRQVRITFRRERNLCNSSRTGHPAGASMSISQLVHSLLVR</sequence>
<name>A0AAV5W5M3_9BILA</name>
<dbReference type="Proteomes" id="UP001432322">
    <property type="component" value="Unassembled WGS sequence"/>
</dbReference>
<dbReference type="AlphaFoldDB" id="A0AAV5W5M3"/>
<accession>A0AAV5W5M3</accession>
<comment type="caution">
    <text evidence="1">The sequence shown here is derived from an EMBL/GenBank/DDBJ whole genome shotgun (WGS) entry which is preliminary data.</text>
</comment>
<reference evidence="1" key="1">
    <citation type="submission" date="2023-10" db="EMBL/GenBank/DDBJ databases">
        <title>Genome assembly of Pristionchus species.</title>
        <authorList>
            <person name="Yoshida K."/>
            <person name="Sommer R.J."/>
        </authorList>
    </citation>
    <scope>NUCLEOTIDE SEQUENCE</scope>
    <source>
        <strain evidence="1">RS5133</strain>
    </source>
</reference>
<evidence type="ECO:0000313" key="2">
    <source>
        <dbReference type="Proteomes" id="UP001432322"/>
    </source>
</evidence>
<evidence type="ECO:0008006" key="3">
    <source>
        <dbReference type="Google" id="ProtNLM"/>
    </source>
</evidence>